<accession>A0A7Y0L6G6</accession>
<name>A0A7Y0L6G6_9FIRM</name>
<organism evidence="1 2">
    <name type="scientific">Sulfobacillus harzensis</name>
    <dbReference type="NCBI Taxonomy" id="2729629"/>
    <lineage>
        <taxon>Bacteria</taxon>
        <taxon>Bacillati</taxon>
        <taxon>Bacillota</taxon>
        <taxon>Clostridia</taxon>
        <taxon>Eubacteriales</taxon>
        <taxon>Clostridiales Family XVII. Incertae Sedis</taxon>
        <taxon>Sulfobacillus</taxon>
    </lineage>
</organism>
<reference evidence="1 2" key="1">
    <citation type="submission" date="2020-04" db="EMBL/GenBank/DDBJ databases">
        <authorList>
            <person name="Zhang R."/>
            <person name="Schippers A."/>
        </authorList>
    </citation>
    <scope>NUCLEOTIDE SEQUENCE [LARGE SCALE GENOMIC DNA]</scope>
    <source>
        <strain evidence="1 2">DSM 109850</strain>
    </source>
</reference>
<gene>
    <name evidence="1" type="ORF">HIJ39_15850</name>
</gene>
<evidence type="ECO:0000313" key="1">
    <source>
        <dbReference type="EMBL" id="NMP23812.1"/>
    </source>
</evidence>
<proteinExistence type="predicted"/>
<keyword evidence="2" id="KW-1185">Reference proteome</keyword>
<dbReference type="EMBL" id="JABBVZ010000067">
    <property type="protein sequence ID" value="NMP23812.1"/>
    <property type="molecule type" value="Genomic_DNA"/>
</dbReference>
<protein>
    <submittedName>
        <fullName evidence="1">Uncharacterized protein</fullName>
    </submittedName>
</protein>
<comment type="caution">
    <text evidence="1">The sequence shown here is derived from an EMBL/GenBank/DDBJ whole genome shotgun (WGS) entry which is preliminary data.</text>
</comment>
<dbReference type="RefSeq" id="WP_169101408.1">
    <property type="nucleotide sequence ID" value="NZ_JABBVZ010000067.1"/>
</dbReference>
<dbReference type="Proteomes" id="UP000533476">
    <property type="component" value="Unassembled WGS sequence"/>
</dbReference>
<dbReference type="AlphaFoldDB" id="A0A7Y0L6G6"/>
<sequence length="109" mass="12359">MTFDEARMAVRRGNTVEKLWPDGTVTQLCQVAGHISTRSGRREALTGWDDLVLIPWDWLDSTGWDVVVPEVLRPTLAQLALFLAETRNMGPRLQAEHLVQHWPGVVQED</sequence>
<evidence type="ECO:0000313" key="2">
    <source>
        <dbReference type="Proteomes" id="UP000533476"/>
    </source>
</evidence>